<name>A0ABT6ITE7_9GAMM</name>
<protein>
    <submittedName>
        <fullName evidence="1">Uncharacterized protein</fullName>
    </submittedName>
</protein>
<sequence>MTAQNWISEITDDINTLSQVSNLNIDSSKFRPVQSHISHQTLNQDELRDTLQAMGDVTGWVQATGAVKTLNNEVIAMDTPLLNGEWVIAQDAKEQTSYVLDYIGNYTWLLQTCVLDFSDAAQANSLAERLLHKEVGVKNPRYLVYQKLWQQQAGSVIADKAFFVGFDG</sequence>
<dbReference type="RefSeq" id="WP_284719471.1">
    <property type="nucleotide sequence ID" value="NZ_PGFT01000001.1"/>
</dbReference>
<proteinExistence type="predicted"/>
<accession>A0ABT6ITE7</accession>
<dbReference type="Proteomes" id="UP001243298">
    <property type="component" value="Unassembled WGS sequence"/>
</dbReference>
<organism evidence="1 2">
    <name type="scientific">Psychrobacter pocilloporae</name>
    <dbReference type="NCBI Taxonomy" id="1775882"/>
    <lineage>
        <taxon>Bacteria</taxon>
        <taxon>Pseudomonadati</taxon>
        <taxon>Pseudomonadota</taxon>
        <taxon>Gammaproteobacteria</taxon>
        <taxon>Moraxellales</taxon>
        <taxon>Moraxellaceae</taxon>
        <taxon>Psychrobacter</taxon>
    </lineage>
</organism>
<evidence type="ECO:0000313" key="2">
    <source>
        <dbReference type="Proteomes" id="UP001243298"/>
    </source>
</evidence>
<reference evidence="1 2" key="1">
    <citation type="submission" date="2017-11" db="EMBL/GenBank/DDBJ databases">
        <title>Whole genome sequencing of Psychrobacter pocilloporae S6-60T(=JCM 31058T=LMG 29157T).</title>
        <authorList>
            <person name="Das S.K."/>
        </authorList>
    </citation>
    <scope>NUCLEOTIDE SEQUENCE [LARGE SCALE GENOMIC DNA]</scope>
    <source>
        <strain evidence="1 2">S6-60</strain>
    </source>
</reference>
<gene>
    <name evidence="1" type="ORF">CUR83_08565</name>
</gene>
<evidence type="ECO:0000313" key="1">
    <source>
        <dbReference type="EMBL" id="MDH4905105.1"/>
    </source>
</evidence>
<comment type="caution">
    <text evidence="1">The sequence shown here is derived from an EMBL/GenBank/DDBJ whole genome shotgun (WGS) entry which is preliminary data.</text>
</comment>
<keyword evidence="2" id="KW-1185">Reference proteome</keyword>
<dbReference type="EMBL" id="PGFT01000001">
    <property type="protein sequence ID" value="MDH4905105.1"/>
    <property type="molecule type" value="Genomic_DNA"/>
</dbReference>